<sequence length="126" mass="13825">MSIVRLVVMLESYKTPSLDVTWVFIGPSTWTAVETNIGIVSACLPSLRPLLSFTSRKSTRKNTDDDDTHQLSSYYGPSLASAKSSPADYEIHMAGIDVTTSVDVDTYSRNIGNRLLSSRRSSEAAF</sequence>
<name>A0AAD6ID35_PENCN</name>
<dbReference type="InterPro" id="IPR049326">
    <property type="entry name" value="Rhodopsin_dom_fungi"/>
</dbReference>
<comment type="caution">
    <text evidence="2">The sequence shown here is derived from an EMBL/GenBank/DDBJ whole genome shotgun (WGS) entry which is preliminary data.</text>
</comment>
<organism evidence="2 3">
    <name type="scientific">Penicillium canescens</name>
    <dbReference type="NCBI Taxonomy" id="5083"/>
    <lineage>
        <taxon>Eukaryota</taxon>
        <taxon>Fungi</taxon>
        <taxon>Dikarya</taxon>
        <taxon>Ascomycota</taxon>
        <taxon>Pezizomycotina</taxon>
        <taxon>Eurotiomycetes</taxon>
        <taxon>Eurotiomycetidae</taxon>
        <taxon>Eurotiales</taxon>
        <taxon>Aspergillaceae</taxon>
        <taxon>Penicillium</taxon>
    </lineage>
</organism>
<dbReference type="Pfam" id="PF20684">
    <property type="entry name" value="Fung_rhodopsin"/>
    <property type="match status" value="1"/>
</dbReference>
<reference evidence="2" key="1">
    <citation type="journal article" date="2023" name="IMA Fungus">
        <title>Comparative genomic study of the Penicillium genus elucidates a diverse pangenome and 15 lateral gene transfer events.</title>
        <authorList>
            <person name="Petersen C."/>
            <person name="Sorensen T."/>
            <person name="Nielsen M.R."/>
            <person name="Sondergaard T.E."/>
            <person name="Sorensen J.L."/>
            <person name="Fitzpatrick D.A."/>
            <person name="Frisvad J.C."/>
            <person name="Nielsen K.L."/>
        </authorList>
    </citation>
    <scope>NUCLEOTIDE SEQUENCE</scope>
    <source>
        <strain evidence="2">IBT 15450</strain>
    </source>
</reference>
<evidence type="ECO:0000313" key="2">
    <source>
        <dbReference type="EMBL" id="KAJ6043680.1"/>
    </source>
</evidence>
<dbReference type="EMBL" id="JAQJZL010000004">
    <property type="protein sequence ID" value="KAJ6043680.1"/>
    <property type="molecule type" value="Genomic_DNA"/>
</dbReference>
<feature type="domain" description="Rhodopsin" evidence="1">
    <location>
        <begin position="1"/>
        <end position="52"/>
    </location>
</feature>
<dbReference type="Proteomes" id="UP001219568">
    <property type="component" value="Unassembled WGS sequence"/>
</dbReference>
<dbReference type="AlphaFoldDB" id="A0AAD6ID35"/>
<accession>A0AAD6ID35</accession>
<gene>
    <name evidence="2" type="ORF">N7460_005035</name>
</gene>
<proteinExistence type="predicted"/>
<protein>
    <recommendedName>
        <fullName evidence="1">Rhodopsin domain-containing protein</fullName>
    </recommendedName>
</protein>
<evidence type="ECO:0000259" key="1">
    <source>
        <dbReference type="Pfam" id="PF20684"/>
    </source>
</evidence>
<keyword evidence="3" id="KW-1185">Reference proteome</keyword>
<evidence type="ECO:0000313" key="3">
    <source>
        <dbReference type="Proteomes" id="UP001219568"/>
    </source>
</evidence>
<reference evidence="2" key="2">
    <citation type="submission" date="2023-01" db="EMBL/GenBank/DDBJ databases">
        <authorList>
            <person name="Petersen C."/>
        </authorList>
    </citation>
    <scope>NUCLEOTIDE SEQUENCE</scope>
    <source>
        <strain evidence="2">IBT 15450</strain>
    </source>
</reference>